<accession>A0A8R7UR67</accession>
<proteinExistence type="predicted"/>
<organism evidence="1 2">
    <name type="scientific">Triticum urartu</name>
    <name type="common">Red wild einkorn</name>
    <name type="synonym">Crithodium urartu</name>
    <dbReference type="NCBI Taxonomy" id="4572"/>
    <lineage>
        <taxon>Eukaryota</taxon>
        <taxon>Viridiplantae</taxon>
        <taxon>Streptophyta</taxon>
        <taxon>Embryophyta</taxon>
        <taxon>Tracheophyta</taxon>
        <taxon>Spermatophyta</taxon>
        <taxon>Magnoliopsida</taxon>
        <taxon>Liliopsida</taxon>
        <taxon>Poales</taxon>
        <taxon>Poaceae</taxon>
        <taxon>BOP clade</taxon>
        <taxon>Pooideae</taxon>
        <taxon>Triticodae</taxon>
        <taxon>Triticeae</taxon>
        <taxon>Triticinae</taxon>
        <taxon>Triticum</taxon>
    </lineage>
</organism>
<evidence type="ECO:0000313" key="2">
    <source>
        <dbReference type="Proteomes" id="UP000015106"/>
    </source>
</evidence>
<evidence type="ECO:0000313" key="1">
    <source>
        <dbReference type="EnsemblPlants" id="TuG1812G0600002079.01.T01.cds468829"/>
    </source>
</evidence>
<dbReference type="Gramene" id="TuG1812G0600002079.01.T01">
    <property type="protein sequence ID" value="TuG1812G0600002079.01.T01.cds468829"/>
    <property type="gene ID" value="TuG1812G0600002079.01"/>
</dbReference>
<dbReference type="EnsemblPlants" id="TuG1812G0600002079.01.T01">
    <property type="protein sequence ID" value="TuG1812G0600002079.01.T01.cds468829"/>
    <property type="gene ID" value="TuG1812G0600002079.01"/>
</dbReference>
<reference evidence="1" key="3">
    <citation type="submission" date="2022-06" db="UniProtKB">
        <authorList>
            <consortium name="EnsemblPlants"/>
        </authorList>
    </citation>
    <scope>IDENTIFICATION</scope>
</reference>
<reference evidence="2" key="1">
    <citation type="journal article" date="2013" name="Nature">
        <title>Draft genome of the wheat A-genome progenitor Triticum urartu.</title>
        <authorList>
            <person name="Ling H.Q."/>
            <person name="Zhao S."/>
            <person name="Liu D."/>
            <person name="Wang J."/>
            <person name="Sun H."/>
            <person name="Zhang C."/>
            <person name="Fan H."/>
            <person name="Li D."/>
            <person name="Dong L."/>
            <person name="Tao Y."/>
            <person name="Gao C."/>
            <person name="Wu H."/>
            <person name="Li Y."/>
            <person name="Cui Y."/>
            <person name="Guo X."/>
            <person name="Zheng S."/>
            <person name="Wang B."/>
            <person name="Yu K."/>
            <person name="Liang Q."/>
            <person name="Yang W."/>
            <person name="Lou X."/>
            <person name="Chen J."/>
            <person name="Feng M."/>
            <person name="Jian J."/>
            <person name="Zhang X."/>
            <person name="Luo G."/>
            <person name="Jiang Y."/>
            <person name="Liu J."/>
            <person name="Wang Z."/>
            <person name="Sha Y."/>
            <person name="Zhang B."/>
            <person name="Wu H."/>
            <person name="Tang D."/>
            <person name="Shen Q."/>
            <person name="Xue P."/>
            <person name="Zou S."/>
            <person name="Wang X."/>
            <person name="Liu X."/>
            <person name="Wang F."/>
            <person name="Yang Y."/>
            <person name="An X."/>
            <person name="Dong Z."/>
            <person name="Zhang K."/>
            <person name="Zhang X."/>
            <person name="Luo M.C."/>
            <person name="Dvorak J."/>
            <person name="Tong Y."/>
            <person name="Wang J."/>
            <person name="Yang H."/>
            <person name="Li Z."/>
            <person name="Wang D."/>
            <person name="Zhang A."/>
            <person name="Wang J."/>
        </authorList>
    </citation>
    <scope>NUCLEOTIDE SEQUENCE</scope>
    <source>
        <strain evidence="2">cv. G1812</strain>
    </source>
</reference>
<name>A0A8R7UR67_TRIUA</name>
<dbReference type="AlphaFoldDB" id="A0A8R7UR67"/>
<sequence>RPQIELILTRYTHGRGPAPRWCHGQRLQRWLVPLEGSSRRSPPRQLMRLRNTSDHVPAWISAGRVAMVDAKRRSNMRVFGEGVGNARDGSASSFSS</sequence>
<dbReference type="Proteomes" id="UP000015106">
    <property type="component" value="Chromosome 6"/>
</dbReference>
<protein>
    <submittedName>
        <fullName evidence="1">Uncharacterized protein</fullName>
    </submittedName>
</protein>
<keyword evidence="2" id="KW-1185">Reference proteome</keyword>
<reference evidence="1" key="2">
    <citation type="submission" date="2018-03" db="EMBL/GenBank/DDBJ databases">
        <title>The Triticum urartu genome reveals the dynamic nature of wheat genome evolution.</title>
        <authorList>
            <person name="Ling H."/>
            <person name="Ma B."/>
            <person name="Shi X."/>
            <person name="Liu H."/>
            <person name="Dong L."/>
            <person name="Sun H."/>
            <person name="Cao Y."/>
            <person name="Gao Q."/>
            <person name="Zheng S."/>
            <person name="Li Y."/>
            <person name="Yu Y."/>
            <person name="Du H."/>
            <person name="Qi M."/>
            <person name="Li Y."/>
            <person name="Yu H."/>
            <person name="Cui Y."/>
            <person name="Wang N."/>
            <person name="Chen C."/>
            <person name="Wu H."/>
            <person name="Zhao Y."/>
            <person name="Zhang J."/>
            <person name="Li Y."/>
            <person name="Zhou W."/>
            <person name="Zhang B."/>
            <person name="Hu W."/>
            <person name="Eijk M."/>
            <person name="Tang J."/>
            <person name="Witsenboer H."/>
            <person name="Zhao S."/>
            <person name="Li Z."/>
            <person name="Zhang A."/>
            <person name="Wang D."/>
            <person name="Liang C."/>
        </authorList>
    </citation>
    <scope>NUCLEOTIDE SEQUENCE [LARGE SCALE GENOMIC DNA]</scope>
    <source>
        <strain evidence="1">cv. G1812</strain>
    </source>
</reference>